<dbReference type="Gene3D" id="1.10.510.10">
    <property type="entry name" value="Transferase(Phosphotransferase) domain 1"/>
    <property type="match status" value="1"/>
</dbReference>
<feature type="region of interest" description="Disordered" evidence="1">
    <location>
        <begin position="18"/>
        <end position="38"/>
    </location>
</feature>
<dbReference type="AlphaFoldDB" id="A0A2B7ZLW3"/>
<dbReference type="Proteomes" id="UP000226031">
    <property type="component" value="Unassembled WGS sequence"/>
</dbReference>
<dbReference type="SUPFAM" id="SSF56112">
    <property type="entry name" value="Protein kinase-like (PK-like)"/>
    <property type="match status" value="1"/>
</dbReference>
<organism evidence="2 3">
    <name type="scientific">[Emmonsia] crescens</name>
    <dbReference type="NCBI Taxonomy" id="73230"/>
    <lineage>
        <taxon>Eukaryota</taxon>
        <taxon>Fungi</taxon>
        <taxon>Dikarya</taxon>
        <taxon>Ascomycota</taxon>
        <taxon>Pezizomycotina</taxon>
        <taxon>Eurotiomycetes</taxon>
        <taxon>Eurotiomycetidae</taxon>
        <taxon>Onygenales</taxon>
        <taxon>Ajellomycetaceae</taxon>
        <taxon>Emergomyces</taxon>
    </lineage>
</organism>
<feature type="compositionally biased region" description="Polar residues" evidence="1">
    <location>
        <begin position="474"/>
        <end position="500"/>
    </location>
</feature>
<dbReference type="STRING" id="73230.A0A2B7ZLW3"/>
<dbReference type="InterPro" id="IPR052396">
    <property type="entry name" value="Meiotic_Drive_Suppr_Kinase"/>
</dbReference>
<evidence type="ECO:0008006" key="4">
    <source>
        <dbReference type="Google" id="ProtNLM"/>
    </source>
</evidence>
<gene>
    <name evidence="2" type="ORF">GX50_03038</name>
</gene>
<evidence type="ECO:0000313" key="2">
    <source>
        <dbReference type="EMBL" id="PGH34169.1"/>
    </source>
</evidence>
<dbReference type="VEuPathDB" id="FungiDB:EMCG_07693"/>
<dbReference type="InterPro" id="IPR011009">
    <property type="entry name" value="Kinase-like_dom_sf"/>
</dbReference>
<comment type="caution">
    <text evidence="2">The sequence shown here is derived from an EMBL/GenBank/DDBJ whole genome shotgun (WGS) entry which is preliminary data.</text>
</comment>
<dbReference type="Gene3D" id="3.30.200.20">
    <property type="entry name" value="Phosphorylase Kinase, domain 1"/>
    <property type="match status" value="1"/>
</dbReference>
<reference evidence="2 3" key="1">
    <citation type="submission" date="2017-10" db="EMBL/GenBank/DDBJ databases">
        <title>Comparative genomics in systemic dimorphic fungi from Ajellomycetaceae.</title>
        <authorList>
            <person name="Munoz J.F."/>
            <person name="Mcewen J.G."/>
            <person name="Clay O.K."/>
            <person name="Cuomo C.A."/>
        </authorList>
    </citation>
    <scope>NUCLEOTIDE SEQUENCE [LARGE SCALE GENOMIC DNA]</scope>
    <source>
        <strain evidence="2 3">UAMH4076</strain>
    </source>
</reference>
<protein>
    <recommendedName>
        <fullName evidence="4">Protein kinase domain-containing protein</fullName>
    </recommendedName>
</protein>
<evidence type="ECO:0000313" key="3">
    <source>
        <dbReference type="Proteomes" id="UP000226031"/>
    </source>
</evidence>
<feature type="region of interest" description="Disordered" evidence="1">
    <location>
        <begin position="451"/>
        <end position="505"/>
    </location>
</feature>
<feature type="region of interest" description="Disordered" evidence="1">
    <location>
        <begin position="419"/>
        <end position="438"/>
    </location>
</feature>
<name>A0A2B7ZLW3_9EURO</name>
<dbReference type="PANTHER" id="PTHR37171">
    <property type="entry name" value="SERINE/THREONINE-PROTEIN KINASE YRZF-RELATED"/>
    <property type="match status" value="1"/>
</dbReference>
<dbReference type="EMBL" id="PDND01000046">
    <property type="protein sequence ID" value="PGH34169.1"/>
    <property type="molecule type" value="Genomic_DNA"/>
</dbReference>
<proteinExistence type="predicted"/>
<keyword evidence="3" id="KW-1185">Reference proteome</keyword>
<sequence>MAPEDEIKKLRQLLEEARVESEEIQREREEERRGHEKVERRIRKTTVPELLDACHVHLFLGLGIQDDKMSTQGDPANATNKVRPDKIRYWQDFPTQQEAIWDDLMDSDFMLERHFTSIHTLEESGNTARGRLVGSELDLHHFLRFSIEDHVSAVIEQLNLNPPLQEKFNLKGFVRFENHANTLSPERHLEEDMQNLSFTNPQRRSPRLLANAQRIIQAGLNEQGRPVTEARPARPRADQFCVYNIPGTTTETDHRVAVLIGENKSPTKLPLNFIYQGLEDMDLEDVVTSRKNETSRDRFRRLVAAVITQAFSYMIRAGLEYGYVCTGQAFIFLRVPDDPTTVFYFLSVPHGDAGETTGWTPDLDHPNRLHLTAVGQALAFTLQALRTQPRGQSWRRRAEEQLKTWQVVYEDIRRTIPKEDDTASSEYKPPHGGHDFLRMSPVRLRSSRVSNTLAGCHPPQSHTQDDDDDEFDPNTPSRAQRPNILPSQRKLQTSSASTEQPWRETRHKGNKRWYCTHRCLLGLQRGGLLDEDCPNVRDHGTQYHRINQPTFLNLMRRQLSADLDTDCEPVGVHGARGALLKVTLTSHGYTVTAKCTTRECVQDLEHEARIYKQLQPIQGIHVPVNLGSLNLKHSYDYEGVTKLVRMMFLSFGGWPIRRAINLDNQASLIKQVKCSFQAIHQLGVWHRDAMPRNILSYAESGPVMVIDFERSQIIKPRVMLGAVSPNQKRKGKSEDILHKSPECNGDVLQQELQGAIFELRGLTYGKIVAPKYRNAA</sequence>
<accession>A0A2B7ZLW3</accession>
<dbReference type="PANTHER" id="PTHR37171:SF1">
    <property type="entry name" value="SERINE_THREONINE-PROTEIN KINASE YRZF-RELATED"/>
    <property type="match status" value="1"/>
</dbReference>
<feature type="compositionally biased region" description="Basic and acidic residues" evidence="1">
    <location>
        <begin position="428"/>
        <end position="437"/>
    </location>
</feature>
<evidence type="ECO:0000256" key="1">
    <source>
        <dbReference type="SAM" id="MobiDB-lite"/>
    </source>
</evidence>